<dbReference type="PATRIC" id="fig|1365248.3.peg.2666"/>
<dbReference type="RefSeq" id="WP_063368226.1">
    <property type="nucleotide sequence ID" value="NZ_AUYC01000030.1"/>
</dbReference>
<dbReference type="EMBL" id="AUYC01000030">
    <property type="protein sequence ID" value="KZN62820.1"/>
    <property type="molecule type" value="Genomic_DNA"/>
</dbReference>
<evidence type="ECO:0000313" key="2">
    <source>
        <dbReference type="EMBL" id="KZN62820.1"/>
    </source>
</evidence>
<dbReference type="Proteomes" id="UP000076486">
    <property type="component" value="Unassembled WGS sequence"/>
</dbReference>
<evidence type="ECO:0000313" key="3">
    <source>
        <dbReference type="Proteomes" id="UP000076486"/>
    </source>
</evidence>
<organism evidence="2 3">
    <name type="scientific">Pseudoalteromonas luteoviolacea CPMOR-1</name>
    <dbReference type="NCBI Taxonomy" id="1365248"/>
    <lineage>
        <taxon>Bacteria</taxon>
        <taxon>Pseudomonadati</taxon>
        <taxon>Pseudomonadota</taxon>
        <taxon>Gammaproteobacteria</taxon>
        <taxon>Alteromonadales</taxon>
        <taxon>Pseudoalteromonadaceae</taxon>
        <taxon>Pseudoalteromonas</taxon>
    </lineage>
</organism>
<keyword evidence="1" id="KW-0472">Membrane</keyword>
<gene>
    <name evidence="2" type="ORF">N473_18065</name>
</gene>
<dbReference type="AlphaFoldDB" id="A0A167KHV5"/>
<protein>
    <submittedName>
        <fullName evidence="2">Uncharacterized protein</fullName>
    </submittedName>
</protein>
<feature type="transmembrane region" description="Helical" evidence="1">
    <location>
        <begin position="36"/>
        <end position="54"/>
    </location>
</feature>
<feature type="transmembrane region" description="Helical" evidence="1">
    <location>
        <begin position="90"/>
        <end position="110"/>
    </location>
</feature>
<keyword evidence="1" id="KW-0812">Transmembrane</keyword>
<feature type="transmembrane region" description="Helical" evidence="1">
    <location>
        <begin position="12"/>
        <end position="30"/>
    </location>
</feature>
<feature type="transmembrane region" description="Helical" evidence="1">
    <location>
        <begin position="66"/>
        <end position="84"/>
    </location>
</feature>
<name>A0A167KHV5_9GAMM</name>
<sequence length="127" mass="14521">MTNKMLRQKLAFASLSPVMIPGLIFYTSVHGYYDKAFVFSLIFLSGIYLFIQYYKFFVKADGFIKRIVWSFFLVNTSMVIMTFAPEAKNAFAGAALFLYMPSMFISIRMLTVSKAAHKAVIYCKRGV</sequence>
<keyword evidence="1" id="KW-1133">Transmembrane helix</keyword>
<accession>A0A167KHV5</accession>
<proteinExistence type="predicted"/>
<comment type="caution">
    <text evidence="2">The sequence shown here is derived from an EMBL/GenBank/DDBJ whole genome shotgun (WGS) entry which is preliminary data.</text>
</comment>
<reference evidence="2 3" key="1">
    <citation type="submission" date="2013-07" db="EMBL/GenBank/DDBJ databases">
        <title>Comparative Genomic and Metabolomic Analysis of Twelve Strains of Pseudoalteromonas luteoviolacea.</title>
        <authorList>
            <person name="Vynne N.G."/>
            <person name="Mansson M."/>
            <person name="Gram L."/>
        </authorList>
    </citation>
    <scope>NUCLEOTIDE SEQUENCE [LARGE SCALE GENOMIC DNA]</scope>
    <source>
        <strain evidence="2 3">CPMOR-1</strain>
    </source>
</reference>
<evidence type="ECO:0000256" key="1">
    <source>
        <dbReference type="SAM" id="Phobius"/>
    </source>
</evidence>